<dbReference type="Pfam" id="PF13471">
    <property type="entry name" value="Transglut_core3"/>
    <property type="match status" value="1"/>
</dbReference>
<keyword evidence="1" id="KW-0812">Transmembrane</keyword>
<dbReference type="Proteomes" id="UP000236151">
    <property type="component" value="Unassembled WGS sequence"/>
</dbReference>
<dbReference type="InterPro" id="IPR053521">
    <property type="entry name" value="McjB-like"/>
</dbReference>
<evidence type="ECO:0000313" key="3">
    <source>
        <dbReference type="EMBL" id="PNU01369.1"/>
    </source>
</evidence>
<keyword evidence="1" id="KW-0472">Membrane</keyword>
<keyword evidence="1" id="KW-1133">Transmembrane helix</keyword>
<evidence type="ECO:0000313" key="4">
    <source>
        <dbReference type="Proteomes" id="UP000236151"/>
    </source>
</evidence>
<protein>
    <recommendedName>
        <fullName evidence="2">Microcin J25-processing protein McjB C-terminal domain-containing protein</fullName>
    </recommendedName>
</protein>
<comment type="caution">
    <text evidence="3">The sequence shown here is derived from an EMBL/GenBank/DDBJ whole genome shotgun (WGS) entry which is preliminary data.</text>
</comment>
<dbReference type="NCBIfam" id="NF033537">
    <property type="entry name" value="lasso_biosyn_B2"/>
    <property type="match status" value="1"/>
</dbReference>
<gene>
    <name evidence="3" type="ORF">CDQ84_01505</name>
</gene>
<evidence type="ECO:0000259" key="2">
    <source>
        <dbReference type="Pfam" id="PF13471"/>
    </source>
</evidence>
<dbReference type="KEGG" id="cthd:CDO33_04225"/>
<accession>A0A2K2FRG9</accession>
<feature type="transmembrane region" description="Helical" evidence="1">
    <location>
        <begin position="43"/>
        <end position="64"/>
    </location>
</feature>
<dbReference type="AlphaFoldDB" id="A0A2K2FRG9"/>
<evidence type="ECO:0000256" key="1">
    <source>
        <dbReference type="SAM" id="Phobius"/>
    </source>
</evidence>
<organism evidence="3 4">
    <name type="scientific">Clostridium thermosuccinogenes</name>
    <dbReference type="NCBI Taxonomy" id="84032"/>
    <lineage>
        <taxon>Bacteria</taxon>
        <taxon>Bacillati</taxon>
        <taxon>Bacillota</taxon>
        <taxon>Clostridia</taxon>
        <taxon>Eubacteriales</taxon>
        <taxon>Clostridiaceae</taxon>
        <taxon>Clostridium</taxon>
    </lineage>
</organism>
<keyword evidence="4" id="KW-1185">Reference proteome</keyword>
<sequence length="175" mass="20493">MKLMSNHAQRKFWHFWARCMMRNSLALVRKIIAFTCTKRSDRLMLMEAFVLTGIYRTMIFLLPFSKYKRHIGIHNMETPFQIGTKEYAVVKKVSWAVETVSRYTPWKSKCFVQALAAQRMLKRRDIDSTMYLGVSRNGDDGMKAHAWLRCGNVYVTGGNGSREFTEVARFASRRF</sequence>
<name>A0A2K2FRG9_9CLOT</name>
<proteinExistence type="predicted"/>
<feature type="domain" description="Microcin J25-processing protein McjB C-terminal" evidence="2">
    <location>
        <begin position="76"/>
        <end position="168"/>
    </location>
</feature>
<dbReference type="EMBL" id="NIOJ01000002">
    <property type="protein sequence ID" value="PNU01369.1"/>
    <property type="molecule type" value="Genomic_DNA"/>
</dbReference>
<dbReference type="InterPro" id="IPR032708">
    <property type="entry name" value="McjB_C"/>
</dbReference>
<reference evidence="3 4" key="1">
    <citation type="submission" date="2017-06" db="EMBL/GenBank/DDBJ databases">
        <title>Investigating the central metabolism of Clostridium thermosuccinogenes.</title>
        <authorList>
            <person name="Koendjbiharie J.G."/>
            <person name="van Kranenburg R."/>
        </authorList>
    </citation>
    <scope>NUCLEOTIDE SEQUENCE [LARGE SCALE GENOMIC DNA]</scope>
    <source>
        <strain evidence="3 4">DSM 5806</strain>
    </source>
</reference>